<keyword evidence="2" id="KW-1185">Reference proteome</keyword>
<evidence type="ECO:0000313" key="2">
    <source>
        <dbReference type="Proteomes" id="UP000830768"/>
    </source>
</evidence>
<protein>
    <submittedName>
        <fullName evidence="1">Uncharacterized protein</fullName>
    </submittedName>
</protein>
<dbReference type="Proteomes" id="UP000830768">
    <property type="component" value="Chromosome 11"/>
</dbReference>
<gene>
    <name evidence="1" type="ORF">LCI18_012674</name>
</gene>
<reference evidence="1" key="1">
    <citation type="submission" date="2021-11" db="EMBL/GenBank/DDBJ databases">
        <title>Fusarium solani-melongenae Genome sequencing and assembly.</title>
        <authorList>
            <person name="Xie S."/>
            <person name="Huang L."/>
            <person name="Zhang X."/>
        </authorList>
    </citation>
    <scope>NUCLEOTIDE SEQUENCE</scope>
    <source>
        <strain evidence="1">CRI 24-3</strain>
    </source>
</reference>
<organism evidence="1 2">
    <name type="scientific">Fusarium solani subsp. cucurbitae</name>
    <name type="common">Neocosmosporum cucurbitae</name>
    <dbReference type="NCBI Taxonomy" id="2747967"/>
    <lineage>
        <taxon>Eukaryota</taxon>
        <taxon>Fungi</taxon>
        <taxon>Dikarya</taxon>
        <taxon>Ascomycota</taxon>
        <taxon>Pezizomycotina</taxon>
        <taxon>Sordariomycetes</taxon>
        <taxon>Hypocreomycetidae</taxon>
        <taxon>Hypocreales</taxon>
        <taxon>Nectriaceae</taxon>
        <taxon>Fusarium</taxon>
        <taxon>Fusarium solani species complex</taxon>
    </lineage>
</organism>
<sequence>MSCVAGSRACSYGGPSKKRGLRTGYVRALEILLGLIFSTVEESESWICGLLQGTDENDTFPPKALGAHVSSKRAPEILLEVWRKSPAVKLVEQLLEAPDGDDDGADSTKHFDVKLAEALALSHRGGSGKPFVDANQGALLSPMNTDTTPMATIDLSLGTPRCQCHPGFSREARDALPGGSISLPQGLGLSVPSDPPPVPQLPSHWPYLLDLYFATTHCWFPISQKHELLRTAYTLANGTAGLDSVSQGDSAFLHAVLFYTSHQAIAIPNSPKSLAYQDPVSQFETLAQGKLFDNPSAYDLGHLRALLLRCLLNIDMGLWAGAWDDIGRAVYTAVSIGLIPHGATTPSLCEDGVKRTMLGCFTLEALVSARLNTKPHFRPSDVTSIGMLQIDGLEEWEPWQPKVQLMGNRSSIQTGPLPHTPGHVVSTFNSLLEVMVLLKDAIHGRKRDISDERRHETLEKLRRRLESLHDLPPEVNMPPQALSLLVATIAVFEASAAEQVAISRTSSNHLTSCWKNMRHLVNLLEKRTQVMGWCSIPPIVEVLVALLGESLERHINNEAGHEVQCLTDSLSRWLATWSDTKSNPSLGPSSDPDPHNAINRRESHSFDPPQPPALHRNIAMTEAIPSGTPLIEQATDVLLDDLNPQPSDQLPPRQPNPLQGAEDRTTPASFNPGINLKPLSGSLEDLDGDGLFDSLATLDSADW</sequence>
<name>A0ACD3ZK68_FUSSC</name>
<evidence type="ECO:0000313" key="1">
    <source>
        <dbReference type="EMBL" id="UPL01740.1"/>
    </source>
</evidence>
<dbReference type="EMBL" id="CP090039">
    <property type="protein sequence ID" value="UPL01740.1"/>
    <property type="molecule type" value="Genomic_DNA"/>
</dbReference>
<proteinExistence type="predicted"/>
<accession>A0ACD3ZK68</accession>